<proteinExistence type="predicted"/>
<accession>A0A6V7V8G7</accession>
<dbReference type="EMBL" id="CAJEWN010000171">
    <property type="protein sequence ID" value="CAD2170604.1"/>
    <property type="molecule type" value="Genomic_DNA"/>
</dbReference>
<dbReference type="AlphaFoldDB" id="A0A6V7V8G7"/>
<organism evidence="2 3">
    <name type="scientific">Meloidogyne enterolobii</name>
    <name type="common">Root-knot nematode worm</name>
    <name type="synonym">Meloidogyne mayaguensis</name>
    <dbReference type="NCBI Taxonomy" id="390850"/>
    <lineage>
        <taxon>Eukaryota</taxon>
        <taxon>Metazoa</taxon>
        <taxon>Ecdysozoa</taxon>
        <taxon>Nematoda</taxon>
        <taxon>Chromadorea</taxon>
        <taxon>Rhabditida</taxon>
        <taxon>Tylenchina</taxon>
        <taxon>Tylenchomorpha</taxon>
        <taxon>Tylenchoidea</taxon>
        <taxon>Meloidogynidae</taxon>
        <taxon>Meloidogyninae</taxon>
        <taxon>Meloidogyne</taxon>
    </lineage>
</organism>
<feature type="region of interest" description="Disordered" evidence="1">
    <location>
        <begin position="82"/>
        <end position="122"/>
    </location>
</feature>
<feature type="compositionally biased region" description="Low complexity" evidence="1">
    <location>
        <begin position="92"/>
        <end position="103"/>
    </location>
</feature>
<protein>
    <submittedName>
        <fullName evidence="2">Uncharacterized protein</fullName>
    </submittedName>
</protein>
<reference evidence="2 3" key="1">
    <citation type="submission" date="2020-08" db="EMBL/GenBank/DDBJ databases">
        <authorList>
            <person name="Koutsovoulos G."/>
            <person name="Danchin GJ E."/>
        </authorList>
    </citation>
    <scope>NUCLEOTIDE SEQUENCE [LARGE SCALE GENOMIC DNA]</scope>
</reference>
<dbReference type="Proteomes" id="UP000580250">
    <property type="component" value="Unassembled WGS sequence"/>
</dbReference>
<gene>
    <name evidence="2" type="ORF">MENT_LOCUS22018</name>
</gene>
<evidence type="ECO:0000313" key="3">
    <source>
        <dbReference type="Proteomes" id="UP000580250"/>
    </source>
</evidence>
<sequence>MVNDNHIIIQSNKYALSFTGSADAPIMIDESTSTEMCGDKGCEENELKISQEGSALDVSMTAEEIQEVRAFILEQKKKKQAAEARRKRSIEKSSSTLSSGSSSIKTPTAKKAQSKPNKMIGNVQRDTYDEVIESVIISPTRNEQEWKQLQNNALSPLSAVPNDENYQVHHVNCVSALLTCARCIGNDNWKNEKTGRCKTCGMDMPRMRTWIAADFSNPLREFLE</sequence>
<comment type="caution">
    <text evidence="2">The sequence shown here is derived from an EMBL/GenBank/DDBJ whole genome shotgun (WGS) entry which is preliminary data.</text>
</comment>
<evidence type="ECO:0000313" key="2">
    <source>
        <dbReference type="EMBL" id="CAD2170604.1"/>
    </source>
</evidence>
<name>A0A6V7V8G7_MELEN</name>
<evidence type="ECO:0000256" key="1">
    <source>
        <dbReference type="SAM" id="MobiDB-lite"/>
    </source>
</evidence>